<sequence>MSVLSYPEAIGVGLLQGVTELFPVSSLGHSILVPALLGGHWKADLNVSAADSPYLNVLIGLHLATALALVVYFRRDWVRVISGLLSSIRHRRIETVDEKLAWLLIVATIPVGIAGLALDKVFREHLGKPIPAAIFLTLNGLVLFVAERLRRGGTGQRRATDQRMLLPGERQLNTDELSDLRITKLGWGRALVIGAAQILALLPGISRSGVTISAGIFKGLRHEDSARFAFLLAAPVIGAAALLKVPSLMGHQGDGIRGQVLAGAVAAFVAGYVAVRFLTKYFETRTLTPFAIYCTLAGLGSLAYLTVT</sequence>
<evidence type="ECO:0000256" key="12">
    <source>
        <dbReference type="ARBA" id="ARBA00023251"/>
    </source>
</evidence>
<keyword evidence="7 17" id="KW-0378">Hydrolase</keyword>
<evidence type="ECO:0000256" key="16">
    <source>
        <dbReference type="ARBA" id="ARBA00047594"/>
    </source>
</evidence>
<keyword evidence="6 17" id="KW-0812">Transmembrane</keyword>
<comment type="function">
    <text evidence="17">Catalyzes the dephosphorylation of undecaprenyl diphosphate (UPP). Confers resistance to bacitracin.</text>
</comment>
<dbReference type="PANTHER" id="PTHR30622:SF4">
    <property type="entry name" value="UNDECAPRENYL-DIPHOSPHATASE"/>
    <property type="match status" value="1"/>
</dbReference>
<dbReference type="GO" id="GO:0050380">
    <property type="term" value="F:undecaprenyl-diphosphatase activity"/>
    <property type="evidence" value="ECO:0007669"/>
    <property type="project" value="UniProtKB-EC"/>
</dbReference>
<evidence type="ECO:0000313" key="19">
    <source>
        <dbReference type="Proteomes" id="UP001592531"/>
    </source>
</evidence>
<keyword evidence="12 17" id="KW-0046">Antibiotic resistance</keyword>
<accession>A0ABV6VVK6</accession>
<feature type="transmembrane region" description="Helical" evidence="17">
    <location>
        <begin position="130"/>
        <end position="149"/>
    </location>
</feature>
<feature type="transmembrane region" description="Helical" evidence="17">
    <location>
        <begin position="290"/>
        <end position="307"/>
    </location>
</feature>
<evidence type="ECO:0000256" key="11">
    <source>
        <dbReference type="ARBA" id="ARBA00023136"/>
    </source>
</evidence>
<dbReference type="NCBIfam" id="NF001395">
    <property type="entry name" value="PRK00281.3-1"/>
    <property type="match status" value="1"/>
</dbReference>
<keyword evidence="8 17" id="KW-0133">Cell shape</keyword>
<keyword evidence="19" id="KW-1185">Reference proteome</keyword>
<feature type="transmembrane region" description="Helical" evidence="17">
    <location>
        <begin position="226"/>
        <end position="246"/>
    </location>
</feature>
<name>A0ABV6VVK6_9ACTN</name>
<evidence type="ECO:0000256" key="7">
    <source>
        <dbReference type="ARBA" id="ARBA00022801"/>
    </source>
</evidence>
<comment type="miscellaneous">
    <text evidence="17">Bacitracin is thought to be involved in the inhibition of peptidoglycan synthesis by sequestering undecaprenyl diphosphate, thereby reducing the pool of lipid carrier available.</text>
</comment>
<dbReference type="InterPro" id="IPR003824">
    <property type="entry name" value="UppP"/>
</dbReference>
<evidence type="ECO:0000256" key="9">
    <source>
        <dbReference type="ARBA" id="ARBA00022984"/>
    </source>
</evidence>
<evidence type="ECO:0000256" key="4">
    <source>
        <dbReference type="ARBA" id="ARBA00021581"/>
    </source>
</evidence>
<evidence type="ECO:0000256" key="13">
    <source>
        <dbReference type="ARBA" id="ARBA00023316"/>
    </source>
</evidence>
<dbReference type="RefSeq" id="WP_380536089.1">
    <property type="nucleotide sequence ID" value="NZ_JBHFAB010000008.1"/>
</dbReference>
<dbReference type="Proteomes" id="UP001592531">
    <property type="component" value="Unassembled WGS sequence"/>
</dbReference>
<reference evidence="18 19" key="1">
    <citation type="submission" date="2024-09" db="EMBL/GenBank/DDBJ databases">
        <authorList>
            <person name="Lee S.D."/>
        </authorList>
    </citation>
    <scope>NUCLEOTIDE SEQUENCE [LARGE SCALE GENOMIC DNA]</scope>
    <source>
        <strain evidence="18 19">N8-3</strain>
    </source>
</reference>
<feature type="transmembrane region" description="Helical" evidence="17">
    <location>
        <begin position="258"/>
        <end position="278"/>
    </location>
</feature>
<evidence type="ECO:0000256" key="15">
    <source>
        <dbReference type="ARBA" id="ARBA00032932"/>
    </source>
</evidence>
<dbReference type="PANTHER" id="PTHR30622">
    <property type="entry name" value="UNDECAPRENYL-DIPHOSPHATASE"/>
    <property type="match status" value="1"/>
</dbReference>
<keyword evidence="9 17" id="KW-0573">Peptidoglycan synthesis</keyword>
<keyword evidence="13 17" id="KW-0961">Cell wall biogenesis/degradation</keyword>
<evidence type="ECO:0000256" key="10">
    <source>
        <dbReference type="ARBA" id="ARBA00022989"/>
    </source>
</evidence>
<organism evidence="18 19">
    <name type="scientific">Streptacidiphilus cavernicola</name>
    <dbReference type="NCBI Taxonomy" id="3342716"/>
    <lineage>
        <taxon>Bacteria</taxon>
        <taxon>Bacillati</taxon>
        <taxon>Actinomycetota</taxon>
        <taxon>Actinomycetes</taxon>
        <taxon>Kitasatosporales</taxon>
        <taxon>Streptomycetaceae</taxon>
        <taxon>Streptacidiphilus</taxon>
    </lineage>
</organism>
<evidence type="ECO:0000256" key="5">
    <source>
        <dbReference type="ARBA" id="ARBA00022475"/>
    </source>
</evidence>
<comment type="similarity">
    <text evidence="2 17">Belongs to the UppP family.</text>
</comment>
<evidence type="ECO:0000256" key="8">
    <source>
        <dbReference type="ARBA" id="ARBA00022960"/>
    </source>
</evidence>
<keyword evidence="10 17" id="KW-1133">Transmembrane helix</keyword>
<evidence type="ECO:0000256" key="1">
    <source>
        <dbReference type="ARBA" id="ARBA00004651"/>
    </source>
</evidence>
<protein>
    <recommendedName>
        <fullName evidence="4 17">Undecaprenyl-diphosphatase</fullName>
        <ecNumber evidence="3 17">3.6.1.27</ecNumber>
    </recommendedName>
    <alternativeName>
        <fullName evidence="15 17">Bacitracin resistance protein</fullName>
    </alternativeName>
    <alternativeName>
        <fullName evidence="14 17">Undecaprenyl pyrophosphate phosphatase</fullName>
    </alternativeName>
</protein>
<evidence type="ECO:0000256" key="2">
    <source>
        <dbReference type="ARBA" id="ARBA00010621"/>
    </source>
</evidence>
<feature type="transmembrane region" description="Helical" evidence="17">
    <location>
        <begin position="100"/>
        <end position="118"/>
    </location>
</feature>
<proteinExistence type="inferred from homology"/>
<dbReference type="EC" id="3.6.1.27" evidence="3 17"/>
<feature type="transmembrane region" description="Helical" evidence="17">
    <location>
        <begin position="54"/>
        <end position="73"/>
    </location>
</feature>
<dbReference type="EMBL" id="JBHFAB010000008">
    <property type="protein sequence ID" value="MFC1417746.1"/>
    <property type="molecule type" value="Genomic_DNA"/>
</dbReference>
<comment type="subcellular location">
    <subcellularLocation>
        <location evidence="1 17">Cell membrane</location>
        <topology evidence="1 17">Multi-pass membrane protein</topology>
    </subcellularLocation>
</comment>
<comment type="catalytic activity">
    <reaction evidence="16 17">
        <text>di-trans,octa-cis-undecaprenyl diphosphate + H2O = di-trans,octa-cis-undecaprenyl phosphate + phosphate + H(+)</text>
        <dbReference type="Rhea" id="RHEA:28094"/>
        <dbReference type="ChEBI" id="CHEBI:15377"/>
        <dbReference type="ChEBI" id="CHEBI:15378"/>
        <dbReference type="ChEBI" id="CHEBI:43474"/>
        <dbReference type="ChEBI" id="CHEBI:58405"/>
        <dbReference type="ChEBI" id="CHEBI:60392"/>
        <dbReference type="EC" id="3.6.1.27"/>
    </reaction>
</comment>
<dbReference type="HAMAP" id="MF_01006">
    <property type="entry name" value="Undec_diphosphatase"/>
    <property type="match status" value="1"/>
</dbReference>
<keyword evidence="11 17" id="KW-0472">Membrane</keyword>
<evidence type="ECO:0000256" key="6">
    <source>
        <dbReference type="ARBA" id="ARBA00022692"/>
    </source>
</evidence>
<evidence type="ECO:0000256" key="17">
    <source>
        <dbReference type="HAMAP-Rule" id="MF_01006"/>
    </source>
</evidence>
<evidence type="ECO:0000256" key="3">
    <source>
        <dbReference type="ARBA" id="ARBA00012374"/>
    </source>
</evidence>
<evidence type="ECO:0000256" key="14">
    <source>
        <dbReference type="ARBA" id="ARBA00032707"/>
    </source>
</evidence>
<dbReference type="Pfam" id="PF02673">
    <property type="entry name" value="BacA"/>
    <property type="match status" value="1"/>
</dbReference>
<evidence type="ECO:0000313" key="18">
    <source>
        <dbReference type="EMBL" id="MFC1417746.1"/>
    </source>
</evidence>
<comment type="caution">
    <text evidence="18">The sequence shown here is derived from an EMBL/GenBank/DDBJ whole genome shotgun (WGS) entry which is preliminary data.</text>
</comment>
<gene>
    <name evidence="17" type="primary">uppP</name>
    <name evidence="18" type="ORF">ACEZDE_13970</name>
</gene>
<keyword evidence="5 17" id="KW-1003">Cell membrane</keyword>